<accession>A0A316G2J0</accession>
<dbReference type="GO" id="GO:0005886">
    <property type="term" value="C:plasma membrane"/>
    <property type="evidence" value="ECO:0007669"/>
    <property type="project" value="UniProtKB-SubCell"/>
</dbReference>
<evidence type="ECO:0000256" key="1">
    <source>
        <dbReference type="ARBA" id="ARBA00004370"/>
    </source>
</evidence>
<dbReference type="PANTHER" id="PTHR33910:SF1">
    <property type="entry name" value="PROTEIN TRANSLOCASE SUBUNIT SECE"/>
    <property type="match status" value="1"/>
</dbReference>
<dbReference type="GO" id="GO:0065002">
    <property type="term" value="P:intracellular protein transmembrane transport"/>
    <property type="evidence" value="ECO:0007669"/>
    <property type="project" value="UniProtKB-UniRule"/>
</dbReference>
<dbReference type="Pfam" id="PF00584">
    <property type="entry name" value="SecE"/>
    <property type="match status" value="1"/>
</dbReference>
<evidence type="ECO:0000313" key="11">
    <source>
        <dbReference type="Proteomes" id="UP000245390"/>
    </source>
</evidence>
<comment type="subcellular location">
    <subcellularLocation>
        <location evidence="9">Cell membrane</location>
        <topology evidence="9">Single-pass membrane protein</topology>
    </subcellularLocation>
    <subcellularLocation>
        <location evidence="1">Membrane</location>
    </subcellularLocation>
</comment>
<dbReference type="InterPro" id="IPR038379">
    <property type="entry name" value="SecE_sf"/>
</dbReference>
<protein>
    <recommendedName>
        <fullName evidence="9">Protein translocase subunit SecE</fullName>
    </recommendedName>
</protein>
<dbReference type="GO" id="GO:0043952">
    <property type="term" value="P:protein transport by the Sec complex"/>
    <property type="evidence" value="ECO:0007669"/>
    <property type="project" value="UniProtKB-UniRule"/>
</dbReference>
<evidence type="ECO:0000256" key="5">
    <source>
        <dbReference type="ARBA" id="ARBA00022927"/>
    </source>
</evidence>
<dbReference type="GO" id="GO:0008320">
    <property type="term" value="F:protein transmembrane transporter activity"/>
    <property type="evidence" value="ECO:0007669"/>
    <property type="project" value="UniProtKB-UniRule"/>
</dbReference>
<organism evidence="10 11">
    <name type="scientific">Silicimonas algicola</name>
    <dbReference type="NCBI Taxonomy" id="1826607"/>
    <lineage>
        <taxon>Bacteria</taxon>
        <taxon>Pseudomonadati</taxon>
        <taxon>Pseudomonadota</taxon>
        <taxon>Alphaproteobacteria</taxon>
        <taxon>Rhodobacterales</taxon>
        <taxon>Paracoccaceae</taxon>
    </lineage>
</organism>
<dbReference type="OrthoDB" id="9812738at2"/>
<evidence type="ECO:0000256" key="6">
    <source>
        <dbReference type="ARBA" id="ARBA00022989"/>
    </source>
</evidence>
<dbReference type="Proteomes" id="UP000245390">
    <property type="component" value="Unassembled WGS sequence"/>
</dbReference>
<keyword evidence="11" id="KW-1185">Reference proteome</keyword>
<dbReference type="InterPro" id="IPR001901">
    <property type="entry name" value="Translocase_SecE/Sec61-g"/>
</dbReference>
<keyword evidence="6 9" id="KW-1133">Transmembrane helix</keyword>
<evidence type="ECO:0000256" key="8">
    <source>
        <dbReference type="ARBA" id="ARBA00023136"/>
    </source>
</evidence>
<keyword evidence="8 9" id="KW-0472">Membrane</keyword>
<evidence type="ECO:0000313" key="10">
    <source>
        <dbReference type="EMBL" id="PWK54882.1"/>
    </source>
</evidence>
<comment type="subunit">
    <text evidence="9">Component of the Sec protein translocase complex. Heterotrimer consisting of SecY, SecE and SecG subunits. The heterotrimers can form oligomers, although 1 heterotrimer is thought to be able to translocate proteins. Interacts with the ribosome. Interacts with SecDF, and other proteins may be involved. Interacts with SecA.</text>
</comment>
<dbReference type="NCBIfam" id="TIGR00964">
    <property type="entry name" value="secE_bact"/>
    <property type="match status" value="1"/>
</dbReference>
<gene>
    <name evidence="9" type="primary">secE</name>
    <name evidence="10" type="ORF">C8D95_110176</name>
</gene>
<evidence type="ECO:0000256" key="4">
    <source>
        <dbReference type="ARBA" id="ARBA00022692"/>
    </source>
</evidence>
<dbReference type="RefSeq" id="WP_109760661.1">
    <property type="nucleotide sequence ID" value="NZ_CP034588.1"/>
</dbReference>
<comment type="caution">
    <text evidence="10">The sequence shown here is derived from an EMBL/GenBank/DDBJ whole genome shotgun (WGS) entry which is preliminary data.</text>
</comment>
<dbReference type="EMBL" id="QGGV01000010">
    <property type="protein sequence ID" value="PWK54882.1"/>
    <property type="molecule type" value="Genomic_DNA"/>
</dbReference>
<dbReference type="KEGG" id="salo:EF888_00520"/>
<feature type="transmembrane region" description="Helical" evidence="9">
    <location>
        <begin position="28"/>
        <end position="53"/>
    </location>
</feature>
<evidence type="ECO:0000256" key="7">
    <source>
        <dbReference type="ARBA" id="ARBA00023010"/>
    </source>
</evidence>
<keyword evidence="2 9" id="KW-0813">Transport</keyword>
<dbReference type="Gene3D" id="1.20.5.1030">
    <property type="entry name" value="Preprotein translocase secy subunit"/>
    <property type="match status" value="1"/>
</dbReference>
<dbReference type="AlphaFoldDB" id="A0A316G2J0"/>
<keyword evidence="5 9" id="KW-0653">Protein transport</keyword>
<evidence type="ECO:0000256" key="2">
    <source>
        <dbReference type="ARBA" id="ARBA00022448"/>
    </source>
</evidence>
<keyword evidence="3 9" id="KW-1003">Cell membrane</keyword>
<name>A0A316G2J0_9RHOB</name>
<sequence>MATRNPLQFAQQARAEISKVVWPARREVVLTSVMVFILAMLTATFFLIIDLIIREGLKGILTFFG</sequence>
<comment type="similarity">
    <text evidence="9">Belongs to the SecE/SEC61-gamma family.</text>
</comment>
<evidence type="ECO:0000256" key="9">
    <source>
        <dbReference type="HAMAP-Rule" id="MF_00422"/>
    </source>
</evidence>
<dbReference type="PANTHER" id="PTHR33910">
    <property type="entry name" value="PROTEIN TRANSLOCASE SUBUNIT SECE"/>
    <property type="match status" value="1"/>
</dbReference>
<reference evidence="10 11" key="1">
    <citation type="submission" date="2018-05" db="EMBL/GenBank/DDBJ databases">
        <title>Genomic Encyclopedia of Type Strains, Phase IV (KMG-IV): sequencing the most valuable type-strain genomes for metagenomic binning, comparative biology and taxonomic classification.</title>
        <authorList>
            <person name="Goeker M."/>
        </authorList>
    </citation>
    <scope>NUCLEOTIDE SEQUENCE [LARGE SCALE GENOMIC DNA]</scope>
    <source>
        <strain evidence="10 11">DSM 103371</strain>
    </source>
</reference>
<dbReference type="GO" id="GO:0006605">
    <property type="term" value="P:protein targeting"/>
    <property type="evidence" value="ECO:0007669"/>
    <property type="project" value="UniProtKB-UniRule"/>
</dbReference>
<keyword evidence="4 9" id="KW-0812">Transmembrane</keyword>
<dbReference type="HAMAP" id="MF_00422">
    <property type="entry name" value="SecE"/>
    <property type="match status" value="1"/>
</dbReference>
<proteinExistence type="inferred from homology"/>
<evidence type="ECO:0000256" key="3">
    <source>
        <dbReference type="ARBA" id="ARBA00022475"/>
    </source>
</evidence>
<comment type="function">
    <text evidence="9">Essential subunit of the Sec protein translocation channel SecYEG. Clamps together the 2 halves of SecY. May contact the channel plug during translocation.</text>
</comment>
<keyword evidence="7 9" id="KW-0811">Translocation</keyword>
<dbReference type="GO" id="GO:0009306">
    <property type="term" value="P:protein secretion"/>
    <property type="evidence" value="ECO:0007669"/>
    <property type="project" value="UniProtKB-UniRule"/>
</dbReference>
<dbReference type="InterPro" id="IPR005807">
    <property type="entry name" value="SecE_bac"/>
</dbReference>